<evidence type="ECO:0000313" key="4">
    <source>
        <dbReference type="Proteomes" id="UP001217963"/>
    </source>
</evidence>
<dbReference type="EMBL" id="CP075150">
    <property type="protein sequence ID" value="UTX43024.1"/>
    <property type="molecule type" value="Genomic_DNA"/>
</dbReference>
<dbReference type="OrthoDB" id="2191689at2759"/>
<gene>
    <name evidence="1" type="ORF">GPU96_04g07570</name>
    <name evidence="2" type="ORF">PFJ87_04g01550</name>
</gene>
<dbReference type="AlphaFoldDB" id="A0A9Q9CBR7"/>
<evidence type="ECO:0000313" key="2">
    <source>
        <dbReference type="EMBL" id="WEL38481.1"/>
    </source>
</evidence>
<reference evidence="2 4" key="2">
    <citation type="submission" date="2023-02" db="EMBL/GenBank/DDBJ databases">
        <title>Encephalitozoon hellem ATCC 50451 complete genome.</title>
        <authorList>
            <person name="Mascarenhas dos Santos A.C."/>
            <person name="Julian A.T."/>
            <person name="Pombert J.-F."/>
        </authorList>
    </citation>
    <scope>NUCLEOTIDE SEQUENCE [LARGE SCALE GENOMIC DNA]</scope>
    <source>
        <strain evidence="2 4">ATCC 50451</strain>
    </source>
</reference>
<dbReference type="EMBL" id="CP119065">
    <property type="protein sequence ID" value="WEL38481.1"/>
    <property type="molecule type" value="Genomic_DNA"/>
</dbReference>
<reference evidence="1" key="1">
    <citation type="submission" date="2021-05" db="EMBL/GenBank/DDBJ databases">
        <title>Encephalitozoon hellem ATCC 50604 Complete Genome.</title>
        <authorList>
            <person name="Mascarenhas dos Santos A.C."/>
            <person name="Julian A.T."/>
            <person name="Pombert J.-F."/>
        </authorList>
    </citation>
    <scope>NUCLEOTIDE SEQUENCE</scope>
    <source>
        <strain evidence="1">ATCC 50604</strain>
    </source>
</reference>
<dbReference type="Proteomes" id="UP001059546">
    <property type="component" value="Chromosome IV"/>
</dbReference>
<protein>
    <submittedName>
        <fullName evidence="1">Uncharacterized protein</fullName>
    </submittedName>
</protein>
<proteinExistence type="predicted"/>
<accession>A0A9Q9CBR7</accession>
<evidence type="ECO:0000313" key="1">
    <source>
        <dbReference type="EMBL" id="UTX43024.1"/>
    </source>
</evidence>
<evidence type="ECO:0000313" key="3">
    <source>
        <dbReference type="Proteomes" id="UP001059546"/>
    </source>
</evidence>
<dbReference type="Proteomes" id="UP001217963">
    <property type="component" value="Chromosome IV"/>
</dbReference>
<organism evidence="1 3">
    <name type="scientific">Encephalitozoon hellem</name>
    <name type="common">Microsporidian parasite</name>
    <dbReference type="NCBI Taxonomy" id="27973"/>
    <lineage>
        <taxon>Eukaryota</taxon>
        <taxon>Fungi</taxon>
        <taxon>Fungi incertae sedis</taxon>
        <taxon>Microsporidia</taxon>
        <taxon>Unikaryonidae</taxon>
        <taxon>Encephalitozoon</taxon>
    </lineage>
</organism>
<sequence length="251" mass="29124">MEGCSHLSTSKGVCTSCGLCLEAEDGYVPSYAFRSFIAPKKMKYLASDRSGRYNKDVESLVNILNVSGYFDEVRQVLETKRFKQRVGVNDKILSIIYNVLRRHHYPISYSDLNPFTERTGLRFKRILLREFEHVEASFEYLSAIFDRVRDFYSTQGFEGNCTLKNFISVCKNNEGVNPYSLCLAYFIKDSNLPNSYRKFNLEKIMSMSSLRRMMKKIKEAESPTAVPVAKKRLRVKDDAKKYLMRKLQETP</sequence>
<keyword evidence="4" id="KW-1185">Reference proteome</keyword>
<name>A0A9Q9CBR7_ENCHE</name>